<feature type="transmembrane region" description="Helical" evidence="1">
    <location>
        <begin position="169"/>
        <end position="191"/>
    </location>
</feature>
<evidence type="ECO:0008006" key="4">
    <source>
        <dbReference type="Google" id="ProtNLM"/>
    </source>
</evidence>
<dbReference type="EMBL" id="BAAAFN010000015">
    <property type="protein sequence ID" value="GAA0232598.1"/>
    <property type="molecule type" value="Genomic_DNA"/>
</dbReference>
<accession>A0ABP3DJQ4</accession>
<evidence type="ECO:0000313" key="3">
    <source>
        <dbReference type="Proteomes" id="UP001501176"/>
    </source>
</evidence>
<keyword evidence="1" id="KW-1133">Transmembrane helix</keyword>
<reference evidence="3" key="1">
    <citation type="journal article" date="2019" name="Int. J. Syst. Evol. Microbiol.">
        <title>The Global Catalogue of Microorganisms (GCM) 10K type strain sequencing project: providing services to taxonomists for standard genome sequencing and annotation.</title>
        <authorList>
            <consortium name="The Broad Institute Genomics Platform"/>
            <consortium name="The Broad Institute Genome Sequencing Center for Infectious Disease"/>
            <person name="Wu L."/>
            <person name="Ma J."/>
        </authorList>
    </citation>
    <scope>NUCLEOTIDE SEQUENCE [LARGE SCALE GENOMIC DNA]</scope>
    <source>
        <strain evidence="3">JCM 16240</strain>
    </source>
</reference>
<feature type="transmembrane region" description="Helical" evidence="1">
    <location>
        <begin position="20"/>
        <end position="42"/>
    </location>
</feature>
<feature type="transmembrane region" description="Helical" evidence="1">
    <location>
        <begin position="81"/>
        <end position="107"/>
    </location>
</feature>
<proteinExistence type="predicted"/>
<keyword evidence="3" id="KW-1185">Reference proteome</keyword>
<evidence type="ECO:0000313" key="2">
    <source>
        <dbReference type="EMBL" id="GAA0232598.1"/>
    </source>
</evidence>
<name>A0ABP3DJQ4_9BURK</name>
<evidence type="ECO:0000256" key="1">
    <source>
        <dbReference type="SAM" id="Phobius"/>
    </source>
</evidence>
<organism evidence="2 3">
    <name type="scientific">Castellaniella daejeonensis</name>
    <dbReference type="NCBI Taxonomy" id="659013"/>
    <lineage>
        <taxon>Bacteria</taxon>
        <taxon>Pseudomonadati</taxon>
        <taxon>Pseudomonadota</taxon>
        <taxon>Betaproteobacteria</taxon>
        <taxon>Burkholderiales</taxon>
        <taxon>Alcaligenaceae</taxon>
        <taxon>Castellaniella</taxon>
    </lineage>
</organism>
<comment type="caution">
    <text evidence="2">The sequence shown here is derived from an EMBL/GenBank/DDBJ whole genome shotgun (WGS) entry which is preliminary data.</text>
</comment>
<keyword evidence="1" id="KW-0472">Membrane</keyword>
<protein>
    <recommendedName>
        <fullName evidence="4">DUF2269 domain-containing protein</fullName>
    </recommendedName>
</protein>
<feature type="transmembrane region" description="Helical" evidence="1">
    <location>
        <begin position="48"/>
        <end position="69"/>
    </location>
</feature>
<sequence length="194" mass="21278">MDASLATPSGPRPGLVRWHYLWYVAGALAVLVAAVLAGNLWLLDWVHVMSGVLWTGIDLFMGFVIGPIIRSVSIPVRREIIVRLTPVTLFLMPTLSILTSTAGWFLAVRMGYVQLPWPQFGWIAAALVLVTLMTIQGLGYLLPTSVRVCLELQKPEPDGPKIGRMMSRFYYVVASQGLMQVAIIVVMAKLATGV</sequence>
<dbReference type="RefSeq" id="WP_325124396.1">
    <property type="nucleotide sequence ID" value="NZ_BAAAFN010000015.1"/>
</dbReference>
<dbReference type="Proteomes" id="UP001501176">
    <property type="component" value="Unassembled WGS sequence"/>
</dbReference>
<keyword evidence="1" id="KW-0812">Transmembrane</keyword>
<gene>
    <name evidence="2" type="ORF">GCM10009125_22000</name>
</gene>
<feature type="transmembrane region" description="Helical" evidence="1">
    <location>
        <begin position="119"/>
        <end position="142"/>
    </location>
</feature>